<reference evidence="1 2" key="1">
    <citation type="journal article" date="2016" name="Nat. Commun.">
        <title>Thousands of microbial genomes shed light on interconnected biogeochemical processes in an aquifer system.</title>
        <authorList>
            <person name="Anantharaman K."/>
            <person name="Brown C.T."/>
            <person name="Hug L.A."/>
            <person name="Sharon I."/>
            <person name="Castelle C.J."/>
            <person name="Probst A.J."/>
            <person name="Thomas B.C."/>
            <person name="Singh A."/>
            <person name="Wilkins M.J."/>
            <person name="Karaoz U."/>
            <person name="Brodie E.L."/>
            <person name="Williams K.H."/>
            <person name="Hubbard S.S."/>
            <person name="Banfield J.F."/>
        </authorList>
    </citation>
    <scope>NUCLEOTIDE SEQUENCE [LARGE SCALE GENOMIC DNA]</scope>
</reference>
<gene>
    <name evidence="1" type="ORF">A3H75_00600</name>
</gene>
<dbReference type="Proteomes" id="UP000176678">
    <property type="component" value="Unassembled WGS sequence"/>
</dbReference>
<protein>
    <recommendedName>
        <fullName evidence="3">30S ribosomal protein S21</fullName>
    </recommendedName>
</protein>
<dbReference type="AlphaFoldDB" id="A0A1F7VDA4"/>
<accession>A0A1F7VDA4</accession>
<name>A0A1F7VDA4_9BACT</name>
<dbReference type="STRING" id="1802410.A3H75_00600"/>
<evidence type="ECO:0000313" key="1">
    <source>
        <dbReference type="EMBL" id="OGL88532.1"/>
    </source>
</evidence>
<organism evidence="1 2">
    <name type="scientific">Candidatus Uhrbacteria bacterium RIFCSPLOWO2_02_FULL_51_9</name>
    <dbReference type="NCBI Taxonomy" id="1802410"/>
    <lineage>
        <taxon>Bacteria</taxon>
        <taxon>Candidatus Uhriibacteriota</taxon>
    </lineage>
</organism>
<proteinExistence type="predicted"/>
<evidence type="ECO:0000313" key="2">
    <source>
        <dbReference type="Proteomes" id="UP000176678"/>
    </source>
</evidence>
<sequence>MRRAKKRWQASGKLLQVKKVQFFEVEKSRNMRRRSAVRRKQLTDKTEYLRKVGRLPEEDRFQDKRW</sequence>
<dbReference type="EMBL" id="MGES01000042">
    <property type="protein sequence ID" value="OGL88532.1"/>
    <property type="molecule type" value="Genomic_DNA"/>
</dbReference>
<evidence type="ECO:0008006" key="3">
    <source>
        <dbReference type="Google" id="ProtNLM"/>
    </source>
</evidence>
<comment type="caution">
    <text evidence="1">The sequence shown here is derived from an EMBL/GenBank/DDBJ whole genome shotgun (WGS) entry which is preliminary data.</text>
</comment>